<evidence type="ECO:0000313" key="3">
    <source>
        <dbReference type="Proteomes" id="UP000501727"/>
    </source>
</evidence>
<dbReference type="KEGG" id="ahat:ADCFC_22010"/>
<reference evidence="3" key="2">
    <citation type="submission" date="2020-03" db="EMBL/GenBank/DDBJ databases">
        <title>Complete Genome Sequence of Adlercreutzia sp. strain 8CFCBH1 Producing Equol, Isolated from Healthy Japanese Feces.</title>
        <authorList>
            <person name="Ogata Y."/>
            <person name="Sakamoto M."/>
            <person name="Ohkuma M."/>
            <person name="Hattori M."/>
            <person name="Suda W."/>
        </authorList>
    </citation>
    <scope>NUCLEOTIDE SEQUENCE [LARGE SCALE GENOMIC DNA]</scope>
    <source>
        <strain evidence="3">8CFCBH1</strain>
    </source>
</reference>
<dbReference type="SUPFAM" id="SSF89155">
    <property type="entry name" value="TorD-like"/>
    <property type="match status" value="1"/>
</dbReference>
<accession>A0A6F8SND8</accession>
<sequence>MVVMEEAVVEGAAASEDVNLVELMNARARSYGMLARLFREEVDLPTLRELQKMRFPQATGNAAADEGYHQLYDYLKRAWDDSVTELAIDYVSTFIGHGVNGYSAAYPYESVYTSERRLLMQEARAEVLATLRENELKRGNWNEAEDHIALELEFMQRMALRAAEALSDNAEDEAIAYLRTSYDFLENHLLNWVPMLVADMRMHARTLFYQGLGQLTLGSLQEDEAVLRELLDSVGA</sequence>
<dbReference type="PANTHER" id="PTHR34227:SF11">
    <property type="entry name" value="CHAPERONE PROTEIN TORD"/>
    <property type="match status" value="1"/>
</dbReference>
<dbReference type="InterPro" id="IPR036411">
    <property type="entry name" value="TorD-like_sf"/>
</dbReference>
<keyword evidence="1" id="KW-0143">Chaperone</keyword>
<evidence type="ECO:0000313" key="2">
    <source>
        <dbReference type="EMBL" id="BCA89582.1"/>
    </source>
</evidence>
<dbReference type="AlphaFoldDB" id="A0A6F8SND8"/>
<proteinExistence type="predicted"/>
<evidence type="ECO:0000256" key="1">
    <source>
        <dbReference type="ARBA" id="ARBA00023186"/>
    </source>
</evidence>
<name>A0A6F8SND8_9ACTN</name>
<reference evidence="3" key="1">
    <citation type="journal article" date="2020" name="Microbiol. Resour. Announc.">
        <title>Complete Genome Sequence of Adlercreutzia sp. Strain 8CFCBH1, a Potent Producer of Equol, Isolated from Healthy Japanese Feces.</title>
        <authorList>
            <person name="Ogata Y."/>
            <person name="Sakamoto M."/>
            <person name="Ohkuma M."/>
            <person name="Hattori M."/>
            <person name="Suda W."/>
        </authorList>
    </citation>
    <scope>NUCLEOTIDE SEQUENCE [LARGE SCALE GENOMIC DNA]</scope>
    <source>
        <strain evidence="3">8CFCBH1</strain>
    </source>
</reference>
<dbReference type="InterPro" id="IPR050289">
    <property type="entry name" value="TorD/DmsD_chaperones"/>
</dbReference>
<protein>
    <submittedName>
        <fullName evidence="2">Dehydrogenase</fullName>
    </submittedName>
</protein>
<dbReference type="InterPro" id="IPR020945">
    <property type="entry name" value="DMSO/NO3_reduct_chaperone"/>
</dbReference>
<dbReference type="Proteomes" id="UP000501727">
    <property type="component" value="Chromosome"/>
</dbReference>
<dbReference type="RefSeq" id="WP_231699522.1">
    <property type="nucleotide sequence ID" value="NZ_AP022829.1"/>
</dbReference>
<dbReference type="PANTHER" id="PTHR34227">
    <property type="entry name" value="CHAPERONE PROTEIN YCDY"/>
    <property type="match status" value="1"/>
</dbReference>
<keyword evidence="3" id="KW-1185">Reference proteome</keyword>
<organism evidence="2 3">
    <name type="scientific">Adlercreutzia hattorii</name>
    <dbReference type="NCBI Taxonomy" id="2707299"/>
    <lineage>
        <taxon>Bacteria</taxon>
        <taxon>Bacillati</taxon>
        <taxon>Actinomycetota</taxon>
        <taxon>Coriobacteriia</taxon>
        <taxon>Eggerthellales</taxon>
        <taxon>Eggerthellaceae</taxon>
        <taxon>Adlercreutzia</taxon>
    </lineage>
</organism>
<dbReference type="Pfam" id="PF02613">
    <property type="entry name" value="Nitrate_red_del"/>
    <property type="match status" value="1"/>
</dbReference>
<dbReference type="Gene3D" id="1.10.3480.10">
    <property type="entry name" value="TorD-like"/>
    <property type="match status" value="1"/>
</dbReference>
<gene>
    <name evidence="2" type="ORF">ADCFC_20790</name>
</gene>
<dbReference type="EMBL" id="AP022829">
    <property type="protein sequence ID" value="BCA89582.1"/>
    <property type="molecule type" value="Genomic_DNA"/>
</dbReference>